<sequence>MFKLSTQESIIVLCLIGAILLGGIITLTRRPLPSTPGAEYLVSPRTIATSPEPGEVTPLGPRKIIIHITGAVNKPGVYQFDEGTR</sequence>
<keyword evidence="1" id="KW-0472">Membrane</keyword>
<accession>A0A0F8ZDN6</accession>
<feature type="non-terminal residue" evidence="2">
    <location>
        <position position="85"/>
    </location>
</feature>
<gene>
    <name evidence="2" type="ORF">LCGC14_2708820</name>
</gene>
<dbReference type="EMBL" id="LAZR01048474">
    <property type="protein sequence ID" value="KKK91848.1"/>
    <property type="molecule type" value="Genomic_DNA"/>
</dbReference>
<keyword evidence="1" id="KW-1133">Transmembrane helix</keyword>
<dbReference type="AlphaFoldDB" id="A0A0F8ZDN6"/>
<reference evidence="2" key="1">
    <citation type="journal article" date="2015" name="Nature">
        <title>Complex archaea that bridge the gap between prokaryotes and eukaryotes.</title>
        <authorList>
            <person name="Spang A."/>
            <person name="Saw J.H."/>
            <person name="Jorgensen S.L."/>
            <person name="Zaremba-Niedzwiedzka K."/>
            <person name="Martijn J."/>
            <person name="Lind A.E."/>
            <person name="van Eijk R."/>
            <person name="Schleper C."/>
            <person name="Guy L."/>
            <person name="Ettema T.J."/>
        </authorList>
    </citation>
    <scope>NUCLEOTIDE SEQUENCE</scope>
</reference>
<evidence type="ECO:0008006" key="3">
    <source>
        <dbReference type="Google" id="ProtNLM"/>
    </source>
</evidence>
<keyword evidence="1" id="KW-0812">Transmembrane</keyword>
<comment type="caution">
    <text evidence="2">The sequence shown here is derived from an EMBL/GenBank/DDBJ whole genome shotgun (WGS) entry which is preliminary data.</text>
</comment>
<feature type="transmembrane region" description="Helical" evidence="1">
    <location>
        <begin position="6"/>
        <end position="27"/>
    </location>
</feature>
<name>A0A0F8ZDN6_9ZZZZ</name>
<proteinExistence type="predicted"/>
<evidence type="ECO:0000256" key="1">
    <source>
        <dbReference type="SAM" id="Phobius"/>
    </source>
</evidence>
<protein>
    <recommendedName>
        <fullName evidence="3">Soluble ligand binding domain-containing protein</fullName>
    </recommendedName>
</protein>
<organism evidence="2">
    <name type="scientific">marine sediment metagenome</name>
    <dbReference type="NCBI Taxonomy" id="412755"/>
    <lineage>
        <taxon>unclassified sequences</taxon>
        <taxon>metagenomes</taxon>
        <taxon>ecological metagenomes</taxon>
    </lineage>
</organism>
<evidence type="ECO:0000313" key="2">
    <source>
        <dbReference type="EMBL" id="KKK91848.1"/>
    </source>
</evidence>